<dbReference type="RefSeq" id="WP_034325203.1">
    <property type="nucleotide sequence ID" value="NZ_JOTP01000051.1"/>
</dbReference>
<accession>A0A081L6C6</accession>
<comment type="caution">
    <text evidence="2">The sequence shown here is derived from an EMBL/GenBank/DDBJ whole genome shotgun (WGS) entry which is preliminary data.</text>
</comment>
<dbReference type="EMBL" id="JOTP01000051">
    <property type="protein sequence ID" value="KEP24802.1"/>
    <property type="molecule type" value="Genomic_DNA"/>
</dbReference>
<proteinExistence type="predicted"/>
<gene>
    <name evidence="2" type="ORF">BA70_16475</name>
</gene>
<organism evidence="2 3">
    <name type="scientific">Bacillus zhangzhouensis</name>
    <dbReference type="NCBI Taxonomy" id="1178540"/>
    <lineage>
        <taxon>Bacteria</taxon>
        <taxon>Bacillati</taxon>
        <taxon>Bacillota</taxon>
        <taxon>Bacilli</taxon>
        <taxon>Bacillales</taxon>
        <taxon>Bacillaceae</taxon>
        <taxon>Bacillus</taxon>
    </lineage>
</organism>
<reference evidence="2 3" key="1">
    <citation type="submission" date="2012-09" db="EMBL/GenBank/DDBJ databases">
        <title>Genome Sequence of Bacillus sp. DW5-4.</title>
        <authorList>
            <person name="Lai Q."/>
            <person name="Liu Y."/>
            <person name="Shao Z."/>
        </authorList>
    </citation>
    <scope>NUCLEOTIDE SEQUENCE [LARGE SCALE GENOMIC DNA]</scope>
    <source>
        <strain evidence="2 3">DW5-4</strain>
    </source>
</reference>
<dbReference type="AlphaFoldDB" id="A0A081L6C6"/>
<dbReference type="OrthoDB" id="2186822at2"/>
<dbReference type="Proteomes" id="UP000028091">
    <property type="component" value="Unassembled WGS sequence"/>
</dbReference>
<evidence type="ECO:0008006" key="4">
    <source>
        <dbReference type="Google" id="ProtNLM"/>
    </source>
</evidence>
<dbReference type="eggNOG" id="ENOG5032U5N">
    <property type="taxonomic scope" value="Bacteria"/>
</dbReference>
<evidence type="ECO:0000313" key="2">
    <source>
        <dbReference type="EMBL" id="KEP24802.1"/>
    </source>
</evidence>
<feature type="signal peptide" evidence="1">
    <location>
        <begin position="1"/>
        <end position="27"/>
    </location>
</feature>
<keyword evidence="3" id="KW-1185">Reference proteome</keyword>
<evidence type="ECO:0000256" key="1">
    <source>
        <dbReference type="SAM" id="SignalP"/>
    </source>
</evidence>
<feature type="chain" id="PRO_5001758916" description="HNH endonuclease" evidence="1">
    <location>
        <begin position="28"/>
        <end position="275"/>
    </location>
</feature>
<name>A0A081L6C6_9BACI</name>
<evidence type="ECO:0000313" key="3">
    <source>
        <dbReference type="Proteomes" id="UP000028091"/>
    </source>
</evidence>
<protein>
    <recommendedName>
        <fullName evidence="4">HNH endonuclease</fullName>
    </recommendedName>
</protein>
<keyword evidence="1" id="KW-0732">Signal</keyword>
<sequence length="275" mass="31410">MKLRKFLCAVLPLLLLVSFILPEFAKAESAQVRESNLTEDQLNDYIESSYENYDDFPYAQEYENWDNYEEYQGLLEDDVTDEELEKDTISDDVFEKGELVEPSFSAPADAIGTNDDVDIIQAYPFWLVPLAFPVVMRIGGKLYAKQYLKNSTKKVVIRNGKLAKKKHPKTGVKFTANGFPVFNSKFNYNLPGLLIKSSNKTQFAKANASLKIGIKSPKHAKKFTKNQIIDINHNKTPRGYVWHHHENTGRLQLVNKEIHKKTGHTGGRAIWGRLK</sequence>
<dbReference type="Pfam" id="PF12639">
    <property type="entry name" value="Colicin-DNase"/>
    <property type="match status" value="1"/>
</dbReference>